<dbReference type="EMBL" id="CAJHJG010006309">
    <property type="protein sequence ID" value="CAD6956164.1"/>
    <property type="molecule type" value="Genomic_DNA"/>
</dbReference>
<sequence>SSAPPTAHRLPWVGRGLQLLTKIEQKSKHKMYIHAQVLRRAH</sequence>
<feature type="non-terminal residue" evidence="1">
    <location>
        <position position="1"/>
    </location>
</feature>
<reference evidence="1" key="1">
    <citation type="submission" date="2020-10" db="EMBL/GenBank/DDBJ databases">
        <authorList>
            <person name="Sedaghatjoo S."/>
        </authorList>
    </citation>
    <scope>NUCLEOTIDE SEQUENCE</scope>
    <source>
        <strain evidence="1">AZH3</strain>
    </source>
</reference>
<evidence type="ECO:0000313" key="1">
    <source>
        <dbReference type="EMBL" id="CAD6956164.1"/>
    </source>
</evidence>
<evidence type="ECO:0000313" key="2">
    <source>
        <dbReference type="Proteomes" id="UP000836402"/>
    </source>
</evidence>
<protein>
    <submittedName>
        <fullName evidence="1">Uncharacterized protein</fullName>
    </submittedName>
</protein>
<keyword evidence="2" id="KW-1185">Reference proteome</keyword>
<accession>A0ABN7J6X6</accession>
<organism evidence="1 2">
    <name type="scientific">Tilletia caries</name>
    <name type="common">wheat bunt fungus</name>
    <dbReference type="NCBI Taxonomy" id="13290"/>
    <lineage>
        <taxon>Eukaryota</taxon>
        <taxon>Fungi</taxon>
        <taxon>Dikarya</taxon>
        <taxon>Basidiomycota</taxon>
        <taxon>Ustilaginomycotina</taxon>
        <taxon>Exobasidiomycetes</taxon>
        <taxon>Tilletiales</taxon>
        <taxon>Tilletiaceae</taxon>
        <taxon>Tilletia</taxon>
    </lineage>
</organism>
<dbReference type="Proteomes" id="UP000836402">
    <property type="component" value="Unassembled WGS sequence"/>
</dbReference>
<gene>
    <name evidence="1" type="ORF">JKIAZH3_G8881</name>
</gene>
<comment type="caution">
    <text evidence="1">The sequence shown here is derived from an EMBL/GenBank/DDBJ whole genome shotgun (WGS) entry which is preliminary data.</text>
</comment>
<name>A0ABN7J6X6_9BASI</name>
<proteinExistence type="predicted"/>